<protein>
    <submittedName>
        <fullName evidence="5">Maintenance of ploidy protein MOB1</fullName>
    </submittedName>
</protein>
<dbReference type="PANTHER" id="PTHR11017">
    <property type="entry name" value="LEUCINE-RICH REPEAT-CONTAINING PROTEIN"/>
    <property type="match status" value="1"/>
</dbReference>
<dbReference type="InterPro" id="IPR044974">
    <property type="entry name" value="Disease_R_plants"/>
</dbReference>
<dbReference type="Gene3D" id="1.10.8.430">
    <property type="entry name" value="Helical domain of apoptotic protease-activating factors"/>
    <property type="match status" value="1"/>
</dbReference>
<dbReference type="SUPFAM" id="SSF52540">
    <property type="entry name" value="P-loop containing nucleoside triphosphate hydrolases"/>
    <property type="match status" value="1"/>
</dbReference>
<dbReference type="InterPro" id="IPR058192">
    <property type="entry name" value="WHD_ROQ1-like"/>
</dbReference>
<keyword evidence="2" id="KW-0677">Repeat</keyword>
<evidence type="ECO:0000313" key="6">
    <source>
        <dbReference type="Proteomes" id="UP000501690"/>
    </source>
</evidence>
<name>A0A4D6M2U3_VIGUN</name>
<dbReference type="EMBL" id="CP039350">
    <property type="protein sequence ID" value="QCD95629.1"/>
    <property type="molecule type" value="Genomic_DNA"/>
</dbReference>
<sequence length="607" mass="69253">MSHDKATKRLRRGREKPVLDNHAPKKLKEYNELCERVVHYAQGIPLVLKVLAGHLRGNKKEVWESELDKLKGMPHKEVYDVMTWSFYDLDRKQQQIFLTELKEKSLITVSKDNFVSMHDNLQDMAWEIVRQESIEDPGRRSRLWDPDDIYEALKSDKLHILAEGLQFLATELRFIAWLGCPLKSLPENFSAEKLVILKLPDSNMEKLWDGVKNLVNLIEVDLSGSEKLKELPDLSKATNLEVLYLGGCSALICVHPSIFSLAKLKKLELWGCVSLTTLTSNCHLGSLSFLDLDYCKNLTEFSVISENMEELRLERTKVKALPSSFEFQSKLRFLDLAGSDIESLPSSLTNLNQLLYLEVNVKSCISLHTLPELPPFLKTLNAVNCRSLKTALLFPSTTAEQLMEDRKHVLFGNCSNLDEHSLEAIGLNAQINLINFVNRHTPTPNHAHFENYYENLQSHDPYEAEAVYVYPGSTVPEWLEYKTMKDYIIIDLSSAAPPLFFAFIFCFVLGDDSDDDDGGNEEGSVIMYMGEHLEETIESDTVCVKYDRRCSEFLNSRAQNQARFKIKVAPKSQDVVLKGFGVSPISTSAYSSFIQQMELRDSMFQFH</sequence>
<organism evidence="5 6">
    <name type="scientific">Vigna unguiculata</name>
    <name type="common">Cowpea</name>
    <dbReference type="NCBI Taxonomy" id="3917"/>
    <lineage>
        <taxon>Eukaryota</taxon>
        <taxon>Viridiplantae</taxon>
        <taxon>Streptophyta</taxon>
        <taxon>Embryophyta</taxon>
        <taxon>Tracheophyta</taxon>
        <taxon>Spermatophyta</taxon>
        <taxon>Magnoliopsida</taxon>
        <taxon>eudicotyledons</taxon>
        <taxon>Gunneridae</taxon>
        <taxon>Pentapetalae</taxon>
        <taxon>rosids</taxon>
        <taxon>fabids</taxon>
        <taxon>Fabales</taxon>
        <taxon>Fabaceae</taxon>
        <taxon>Papilionoideae</taxon>
        <taxon>50 kb inversion clade</taxon>
        <taxon>NPAAA clade</taxon>
        <taxon>indigoferoid/millettioid clade</taxon>
        <taxon>Phaseoleae</taxon>
        <taxon>Vigna</taxon>
    </lineage>
</organism>
<dbReference type="AlphaFoldDB" id="A0A4D6M2U3"/>
<proteinExistence type="predicted"/>
<dbReference type="Pfam" id="PF07725">
    <property type="entry name" value="LRR_3"/>
    <property type="match status" value="1"/>
</dbReference>
<dbReference type="InterPro" id="IPR032675">
    <property type="entry name" value="LRR_dom_sf"/>
</dbReference>
<dbReference type="InterPro" id="IPR011713">
    <property type="entry name" value="Leu-rich_rpt_3"/>
</dbReference>
<dbReference type="InterPro" id="IPR027417">
    <property type="entry name" value="P-loop_NTPase"/>
</dbReference>
<dbReference type="Pfam" id="PF23282">
    <property type="entry name" value="WHD_ROQ1"/>
    <property type="match status" value="1"/>
</dbReference>
<dbReference type="SUPFAM" id="SSF52058">
    <property type="entry name" value="L domain-like"/>
    <property type="match status" value="1"/>
</dbReference>
<evidence type="ECO:0000313" key="5">
    <source>
        <dbReference type="EMBL" id="QCD95629.1"/>
    </source>
</evidence>
<evidence type="ECO:0000256" key="2">
    <source>
        <dbReference type="ARBA" id="ARBA00022737"/>
    </source>
</evidence>
<keyword evidence="1" id="KW-0433">Leucine-rich repeat</keyword>
<keyword evidence="6" id="KW-1185">Reference proteome</keyword>
<dbReference type="GO" id="GO:0006952">
    <property type="term" value="P:defense response"/>
    <property type="evidence" value="ECO:0007669"/>
    <property type="project" value="InterPro"/>
</dbReference>
<feature type="region of interest" description="Disordered" evidence="3">
    <location>
        <begin position="1"/>
        <end position="22"/>
    </location>
</feature>
<dbReference type="Proteomes" id="UP000501690">
    <property type="component" value="Linkage Group LG6"/>
</dbReference>
<dbReference type="InterPro" id="IPR042197">
    <property type="entry name" value="Apaf_helical"/>
</dbReference>
<feature type="domain" description="Disease resistance protein Roq1-like winged-helix" evidence="4">
    <location>
        <begin position="95"/>
        <end position="133"/>
    </location>
</feature>
<dbReference type="PANTHER" id="PTHR11017:SF263">
    <property type="entry name" value="ADP-RIBOSYL CYCLASE_CYCLIC ADP-RIBOSE HYDROLASE"/>
    <property type="match status" value="1"/>
</dbReference>
<evidence type="ECO:0000256" key="1">
    <source>
        <dbReference type="ARBA" id="ARBA00022614"/>
    </source>
</evidence>
<evidence type="ECO:0000259" key="4">
    <source>
        <dbReference type="Pfam" id="PF23282"/>
    </source>
</evidence>
<reference evidence="5 6" key="1">
    <citation type="submission" date="2019-04" db="EMBL/GenBank/DDBJ databases">
        <title>An improved genome assembly and genetic linkage map for asparagus bean, Vigna unguiculata ssp. sesquipedialis.</title>
        <authorList>
            <person name="Xia Q."/>
            <person name="Zhang R."/>
            <person name="Dong Y."/>
        </authorList>
    </citation>
    <scope>NUCLEOTIDE SEQUENCE [LARGE SCALE GENOMIC DNA]</scope>
    <source>
        <tissue evidence="5">Leaf</tissue>
    </source>
</reference>
<dbReference type="Gene3D" id="3.80.10.10">
    <property type="entry name" value="Ribonuclease Inhibitor"/>
    <property type="match status" value="2"/>
</dbReference>
<gene>
    <name evidence="5" type="ORF">DEO72_LG6g323</name>
</gene>
<accession>A0A4D6M2U3</accession>
<evidence type="ECO:0000256" key="3">
    <source>
        <dbReference type="SAM" id="MobiDB-lite"/>
    </source>
</evidence>